<sequence>MTPARWLSASVRHTRPALLLRCLPLTLTMSFSTFTIPRNLDHNGSATLPVSCPADLSREDLLRFPAFRIWLTTLQHSLSRQQQPSHEFSKDPYVLRKIDIQSVDRFGGGRLGFLKFKAEVSNENGETLPGSVFLRGGSVGMLLILQPDDVPPSAEDEKRAILTIQPRIPAGSLAFPEIPAGMLDDSGSFAGGAAKEIQEETGLTIPQEELIDMTSLALQSVPQEGETLQKAVYPSAGGSDEFIPLFLCQKRMSRKDIDSLQGRLTGLRQHGEKITLKVVPLRDLWKEGLRDGKTLAAWALYKGLKEEGLL</sequence>
<keyword evidence="2 3" id="KW-0378">Hydrolase</keyword>
<dbReference type="GO" id="GO:0080041">
    <property type="term" value="F:ADP-ribose pyrophosphohydrolase activity"/>
    <property type="evidence" value="ECO:0007669"/>
    <property type="project" value="TreeGrafter"/>
</dbReference>
<comment type="caution">
    <text evidence="3">The sequence shown here is derived from an EMBL/GenBank/DDBJ whole genome shotgun (WGS) entry which is preliminary data.</text>
</comment>
<dbReference type="GO" id="GO:0019693">
    <property type="term" value="P:ribose phosphate metabolic process"/>
    <property type="evidence" value="ECO:0007669"/>
    <property type="project" value="TreeGrafter"/>
</dbReference>
<dbReference type="AlphaFoldDB" id="A0A146FW34"/>
<comment type="cofactor">
    <cofactor evidence="1">
        <name>Mg(2+)</name>
        <dbReference type="ChEBI" id="CHEBI:18420"/>
    </cofactor>
</comment>
<dbReference type="PROSITE" id="PS51462">
    <property type="entry name" value="NUDIX"/>
    <property type="match status" value="1"/>
</dbReference>
<dbReference type="GO" id="GO:0006753">
    <property type="term" value="P:nucleoside phosphate metabolic process"/>
    <property type="evidence" value="ECO:0007669"/>
    <property type="project" value="TreeGrafter"/>
</dbReference>
<dbReference type="Gene3D" id="3.90.79.10">
    <property type="entry name" value="Nucleoside Triphosphate Pyrophosphohydrolase"/>
    <property type="match status" value="1"/>
</dbReference>
<dbReference type="InterPro" id="IPR000086">
    <property type="entry name" value="NUDIX_hydrolase_dom"/>
</dbReference>
<evidence type="ECO:0000256" key="1">
    <source>
        <dbReference type="ARBA" id="ARBA00001946"/>
    </source>
</evidence>
<dbReference type="Proteomes" id="UP000075230">
    <property type="component" value="Unassembled WGS sequence"/>
</dbReference>
<reference evidence="4" key="2">
    <citation type="submission" date="2016-02" db="EMBL/GenBank/DDBJ databases">
        <title>Genome sequencing of Aspergillus luchuensis NBRC 4314.</title>
        <authorList>
            <person name="Yamada O."/>
        </authorList>
    </citation>
    <scope>NUCLEOTIDE SEQUENCE [LARGE SCALE GENOMIC DNA]</scope>
    <source>
        <strain evidence="4">RIB 2604</strain>
    </source>
</reference>
<dbReference type="CDD" id="cd03424">
    <property type="entry name" value="NUDIX_ADPRase_Nudt5_UGPPase_Nudt14"/>
    <property type="match status" value="1"/>
</dbReference>
<evidence type="ECO:0000313" key="4">
    <source>
        <dbReference type="Proteomes" id="UP000075230"/>
    </source>
</evidence>
<dbReference type="FunFam" id="3.90.79.10:FF:000068">
    <property type="entry name" value="NUDIX family hydrolase, putative"/>
    <property type="match status" value="1"/>
</dbReference>
<proteinExistence type="predicted"/>
<dbReference type="InterPro" id="IPR015797">
    <property type="entry name" value="NUDIX_hydrolase-like_dom_sf"/>
</dbReference>
<accession>A0A146FW34</accession>
<name>A0A146FW34_ASPKA</name>
<dbReference type="VEuPathDB" id="FungiDB:ASPFODRAFT_210604"/>
<evidence type="ECO:0000313" key="3">
    <source>
        <dbReference type="EMBL" id="GAT29726.1"/>
    </source>
</evidence>
<dbReference type="Pfam" id="PF00293">
    <property type="entry name" value="NUDIX"/>
    <property type="match status" value="1"/>
</dbReference>
<dbReference type="SUPFAM" id="SSF55811">
    <property type="entry name" value="Nudix"/>
    <property type="match status" value="1"/>
</dbReference>
<dbReference type="GO" id="GO:0080042">
    <property type="term" value="F:ADP-glucose pyrophosphohydrolase activity"/>
    <property type="evidence" value="ECO:0007669"/>
    <property type="project" value="TreeGrafter"/>
</dbReference>
<dbReference type="EMBL" id="BCWF01000030">
    <property type="protein sequence ID" value="GAT29726.1"/>
    <property type="molecule type" value="Genomic_DNA"/>
</dbReference>
<organism evidence="3 4">
    <name type="scientific">Aspergillus kawachii</name>
    <name type="common">White koji mold</name>
    <name type="synonym">Aspergillus awamori var. kawachi</name>
    <dbReference type="NCBI Taxonomy" id="1069201"/>
    <lineage>
        <taxon>Eukaryota</taxon>
        <taxon>Fungi</taxon>
        <taxon>Dikarya</taxon>
        <taxon>Ascomycota</taxon>
        <taxon>Pezizomycotina</taxon>
        <taxon>Eurotiomycetes</taxon>
        <taxon>Eurotiomycetidae</taxon>
        <taxon>Eurotiales</taxon>
        <taxon>Aspergillaceae</taxon>
        <taxon>Aspergillus</taxon>
        <taxon>Aspergillus subgen. Circumdati</taxon>
    </lineage>
</organism>
<reference evidence="3 4" key="1">
    <citation type="journal article" date="2016" name="DNA Res.">
        <title>Genome sequence of Aspergillus luchuensis NBRC 4314.</title>
        <authorList>
            <person name="Yamada O."/>
            <person name="Machida M."/>
            <person name="Hosoyama A."/>
            <person name="Goto M."/>
            <person name="Takahashi T."/>
            <person name="Futagami T."/>
            <person name="Yamagata Y."/>
            <person name="Takeuchi M."/>
            <person name="Kobayashi T."/>
            <person name="Koike H."/>
            <person name="Abe K."/>
            <person name="Asai K."/>
            <person name="Arita M."/>
            <person name="Fujita N."/>
            <person name="Fukuda K."/>
            <person name="Higa K."/>
            <person name="Horikawa H."/>
            <person name="Ishikawa T."/>
            <person name="Jinno K."/>
            <person name="Kato Y."/>
            <person name="Kirimura K."/>
            <person name="Mizutani O."/>
            <person name="Nakasone K."/>
            <person name="Sano M."/>
            <person name="Shiraishi Y."/>
            <person name="Tsukahara M."/>
            <person name="Gomi K."/>
        </authorList>
    </citation>
    <scope>NUCLEOTIDE SEQUENCE [LARGE SCALE GENOMIC DNA]</scope>
    <source>
        <strain evidence="3 4">RIB 2604</strain>
    </source>
</reference>
<dbReference type="PANTHER" id="PTHR11839">
    <property type="entry name" value="UDP/ADP-SUGAR PYROPHOSPHATASE"/>
    <property type="match status" value="1"/>
</dbReference>
<protein>
    <submittedName>
        <fullName evidence="3">NUDIX family hydrolase</fullName>
    </submittedName>
</protein>
<gene>
    <name evidence="3" type="ORF">RIB2604_03100590</name>
</gene>
<dbReference type="PANTHER" id="PTHR11839:SF18">
    <property type="entry name" value="NUDIX HYDROLASE DOMAIN-CONTAINING PROTEIN"/>
    <property type="match status" value="1"/>
</dbReference>
<evidence type="ECO:0000256" key="2">
    <source>
        <dbReference type="ARBA" id="ARBA00022801"/>
    </source>
</evidence>